<dbReference type="Gene3D" id="3.60.10.10">
    <property type="entry name" value="Endonuclease/exonuclease/phosphatase"/>
    <property type="match status" value="1"/>
</dbReference>
<dbReference type="EMBL" id="NNAY01000936">
    <property type="protein sequence ID" value="OXU25841.1"/>
    <property type="molecule type" value="Genomic_DNA"/>
</dbReference>
<evidence type="ECO:0000313" key="3">
    <source>
        <dbReference type="EMBL" id="OXU25841.1"/>
    </source>
</evidence>
<dbReference type="InterPro" id="IPR005135">
    <property type="entry name" value="Endo/exonuclease/phosphatase"/>
</dbReference>
<accession>A0A232F4Y3</accession>
<dbReference type="Proteomes" id="UP000215335">
    <property type="component" value="Unassembled WGS sequence"/>
</dbReference>
<dbReference type="AlphaFoldDB" id="A0A232F4Y3"/>
<dbReference type="PANTHER" id="PTHR12121">
    <property type="entry name" value="CARBON CATABOLITE REPRESSOR PROTEIN 4"/>
    <property type="match status" value="1"/>
</dbReference>
<evidence type="ECO:0000259" key="2">
    <source>
        <dbReference type="Pfam" id="PF03372"/>
    </source>
</evidence>
<keyword evidence="4" id="KW-1185">Reference proteome</keyword>
<gene>
    <name evidence="3" type="ORF">TSAR_010547</name>
</gene>
<protein>
    <recommendedName>
        <fullName evidence="2">Endonuclease/exonuclease/phosphatase domain-containing protein</fullName>
    </recommendedName>
</protein>
<name>A0A232F4Y3_9HYME</name>
<dbReference type="GO" id="GO:0000175">
    <property type="term" value="F:3'-5'-RNA exonuclease activity"/>
    <property type="evidence" value="ECO:0007669"/>
    <property type="project" value="TreeGrafter"/>
</dbReference>
<organism evidence="3 4">
    <name type="scientific">Trichomalopsis sarcophagae</name>
    <dbReference type="NCBI Taxonomy" id="543379"/>
    <lineage>
        <taxon>Eukaryota</taxon>
        <taxon>Metazoa</taxon>
        <taxon>Ecdysozoa</taxon>
        <taxon>Arthropoda</taxon>
        <taxon>Hexapoda</taxon>
        <taxon>Insecta</taxon>
        <taxon>Pterygota</taxon>
        <taxon>Neoptera</taxon>
        <taxon>Endopterygota</taxon>
        <taxon>Hymenoptera</taxon>
        <taxon>Apocrita</taxon>
        <taxon>Proctotrupomorpha</taxon>
        <taxon>Chalcidoidea</taxon>
        <taxon>Pteromalidae</taxon>
        <taxon>Pteromalinae</taxon>
        <taxon>Trichomalopsis</taxon>
    </lineage>
</organism>
<feature type="compositionally biased region" description="Polar residues" evidence="1">
    <location>
        <begin position="411"/>
        <end position="421"/>
    </location>
</feature>
<dbReference type="STRING" id="543379.A0A232F4Y3"/>
<dbReference type="InterPro" id="IPR036691">
    <property type="entry name" value="Endo/exonu/phosph_ase_sf"/>
</dbReference>
<reference evidence="3 4" key="1">
    <citation type="journal article" date="2017" name="Curr. Biol.">
        <title>The Evolution of Venom by Co-option of Single-Copy Genes.</title>
        <authorList>
            <person name="Martinson E.O."/>
            <person name="Mrinalini"/>
            <person name="Kelkar Y.D."/>
            <person name="Chang C.H."/>
            <person name="Werren J.H."/>
        </authorList>
    </citation>
    <scope>NUCLEOTIDE SEQUENCE [LARGE SCALE GENOMIC DNA]</scope>
    <source>
        <strain evidence="3 4">Alberta</strain>
        <tissue evidence="3">Whole body</tissue>
    </source>
</reference>
<feature type="region of interest" description="Disordered" evidence="1">
    <location>
        <begin position="404"/>
        <end position="424"/>
    </location>
</feature>
<dbReference type="SUPFAM" id="SSF56219">
    <property type="entry name" value="DNase I-like"/>
    <property type="match status" value="1"/>
</dbReference>
<proteinExistence type="predicted"/>
<dbReference type="PANTHER" id="PTHR12121:SF34">
    <property type="entry name" value="PROTEIN ANGEL"/>
    <property type="match status" value="1"/>
</dbReference>
<sequence>MNRTTRFLAPASLALSAYCPKALVRAIVPHRHLNTLAKASFLSQKSSLESGPKQSYMDKLDCKLSTETSDIAAMNDKEDISCALQRMHVSETMPENINSLDINLNSDGVDSIKRRSSIDRSKYKEMRTWKKIGKENKTINPEESFTFKLLSFNILAQDLLETHAYLYTDHNRQALPWEKRKPLLVQEILESEAHVVCLQEMQEEHLRDFLLPFQENGFTYLYKKRTNDKKDGLLLMYREDIFNLIEFSKLELYQTGVELLSRDNVALIAKFSLKESPETKFVIATTHLLFNPRRNDVRLGQVQLLFAEIERMSFVENTSIGPRYLPIVLSGDFNLEPYSGVYKFITDGSIEFVGKGRNLERCDYRCLTNSLIPPHLYVTDECQHFNVLSKRLSGKGSGKVMLRNTERGENLQDNESPTSDSEVTDLVDSESTTYQKVEIADGHYVTFSSGLLTHPFQFKSVYGHTDSKGKSEATTFQNRWITVDYIFYSKMQPLESYRLPTAEECKVFLPTIPNSVVGSDHLCLGASFLLKKR</sequence>
<feature type="domain" description="Endonuclease/exonuclease/phosphatase" evidence="2">
    <location>
        <begin position="150"/>
        <end position="521"/>
    </location>
</feature>
<evidence type="ECO:0000313" key="4">
    <source>
        <dbReference type="Proteomes" id="UP000215335"/>
    </source>
</evidence>
<dbReference type="InterPro" id="IPR050410">
    <property type="entry name" value="CCR4/nocturin_mRNA_transcr"/>
</dbReference>
<dbReference type="OrthoDB" id="10253982at2759"/>
<comment type="caution">
    <text evidence="3">The sequence shown here is derived from an EMBL/GenBank/DDBJ whole genome shotgun (WGS) entry which is preliminary data.</text>
</comment>
<evidence type="ECO:0000256" key="1">
    <source>
        <dbReference type="SAM" id="MobiDB-lite"/>
    </source>
</evidence>
<dbReference type="Pfam" id="PF03372">
    <property type="entry name" value="Exo_endo_phos"/>
    <property type="match status" value="1"/>
</dbReference>